<dbReference type="InterPro" id="IPR029479">
    <property type="entry name" value="Nitroreductase"/>
</dbReference>
<feature type="domain" description="Nitroreductase" evidence="2">
    <location>
        <begin position="119"/>
        <end position="302"/>
    </location>
</feature>
<gene>
    <name evidence="3" type="ORF">B0I33_110301</name>
</gene>
<evidence type="ECO:0000313" key="4">
    <source>
        <dbReference type="Proteomes" id="UP000238362"/>
    </source>
</evidence>
<evidence type="ECO:0000256" key="1">
    <source>
        <dbReference type="SAM" id="MobiDB-lite"/>
    </source>
</evidence>
<dbReference type="Pfam" id="PF00881">
    <property type="entry name" value="Nitroreductase"/>
    <property type="match status" value="1"/>
</dbReference>
<organism evidence="3 4">
    <name type="scientific">Prauserella shujinwangii</name>
    <dbReference type="NCBI Taxonomy" id="1453103"/>
    <lineage>
        <taxon>Bacteria</taxon>
        <taxon>Bacillati</taxon>
        <taxon>Actinomycetota</taxon>
        <taxon>Actinomycetes</taxon>
        <taxon>Pseudonocardiales</taxon>
        <taxon>Pseudonocardiaceae</taxon>
        <taxon>Prauserella</taxon>
    </lineage>
</organism>
<dbReference type="NCBIfam" id="NF047509">
    <property type="entry name" value="Rv3131_FMN_oxido"/>
    <property type="match status" value="1"/>
</dbReference>
<dbReference type="AlphaFoldDB" id="A0A2T0LPL6"/>
<accession>A0A2T0LPL6</accession>
<dbReference type="PANTHER" id="PTHR23026:SF123">
    <property type="entry name" value="NAD(P)H NITROREDUCTASE RV3131-RELATED"/>
    <property type="match status" value="1"/>
</dbReference>
<dbReference type="EMBL" id="PVNH01000010">
    <property type="protein sequence ID" value="PRX45201.1"/>
    <property type="molecule type" value="Genomic_DNA"/>
</dbReference>
<dbReference type="Gene3D" id="3.40.109.10">
    <property type="entry name" value="NADH Oxidase"/>
    <property type="match status" value="1"/>
</dbReference>
<keyword evidence="4" id="KW-1185">Reference proteome</keyword>
<sequence>MTGHPAPIPGVVDAALRAAIRAPSPHNTQPWRFRTGPDRIELWLDESRVLGVCDPDAREATLACGAALLNLRLALAAHERAHVVDLVPDHARPALLATVRLGGHRTPSPHELRLASAIGRRHTHRRPFLDRPVPGRVRDALVAAAAEEGARLVLVDSAQLDALTALLRRADLAQAEDPAFQAELRAWTPGDDRPDGVPRSAGGPRALDGGLLALRDYGGPRSGTEREFEREPLVAVLTTAGDTRLDRVRAGQAMQRVLLTATADGLNASFLSQPVEVGSARARLRDRLGGRDHPQTVLRLGYGHPGAPTPRRAVASVTRVERGERSDVR</sequence>
<reference evidence="3 4" key="1">
    <citation type="submission" date="2018-03" db="EMBL/GenBank/DDBJ databases">
        <title>Genomic Encyclopedia of Type Strains, Phase III (KMG-III): the genomes of soil and plant-associated and newly described type strains.</title>
        <authorList>
            <person name="Whitman W."/>
        </authorList>
    </citation>
    <scope>NUCLEOTIDE SEQUENCE [LARGE SCALE GENOMIC DNA]</scope>
    <source>
        <strain evidence="3 4">CGMCC 4.7125</strain>
    </source>
</reference>
<dbReference type="RefSeq" id="WP_106181124.1">
    <property type="nucleotide sequence ID" value="NZ_PVNH01000010.1"/>
</dbReference>
<evidence type="ECO:0000259" key="2">
    <source>
        <dbReference type="Pfam" id="PF00881"/>
    </source>
</evidence>
<name>A0A2T0LPL6_9PSEU</name>
<proteinExistence type="predicted"/>
<feature type="region of interest" description="Disordered" evidence="1">
    <location>
        <begin position="186"/>
        <end position="211"/>
    </location>
</feature>
<dbReference type="SUPFAM" id="SSF55469">
    <property type="entry name" value="FMN-dependent nitroreductase-like"/>
    <property type="match status" value="2"/>
</dbReference>
<dbReference type="GO" id="GO:0016491">
    <property type="term" value="F:oxidoreductase activity"/>
    <property type="evidence" value="ECO:0007669"/>
    <property type="project" value="InterPro"/>
</dbReference>
<protein>
    <submittedName>
        <fullName evidence="3">Nitroreductase family protein</fullName>
    </submittedName>
</protein>
<comment type="caution">
    <text evidence="3">The sequence shown here is derived from an EMBL/GenBank/DDBJ whole genome shotgun (WGS) entry which is preliminary data.</text>
</comment>
<feature type="compositionally biased region" description="Basic and acidic residues" evidence="1">
    <location>
        <begin position="319"/>
        <end position="329"/>
    </location>
</feature>
<feature type="region of interest" description="Disordered" evidence="1">
    <location>
        <begin position="287"/>
        <end position="329"/>
    </location>
</feature>
<evidence type="ECO:0000313" key="3">
    <source>
        <dbReference type="EMBL" id="PRX45201.1"/>
    </source>
</evidence>
<dbReference type="Proteomes" id="UP000238362">
    <property type="component" value="Unassembled WGS sequence"/>
</dbReference>
<dbReference type="PANTHER" id="PTHR23026">
    <property type="entry name" value="NADPH NITROREDUCTASE"/>
    <property type="match status" value="1"/>
</dbReference>
<dbReference type="InterPro" id="IPR000415">
    <property type="entry name" value="Nitroreductase-like"/>
</dbReference>
<dbReference type="OrthoDB" id="8156917at2"/>
<dbReference type="InterPro" id="IPR050627">
    <property type="entry name" value="Nitroreductase/BluB"/>
</dbReference>